<keyword evidence="4" id="KW-1185">Reference proteome</keyword>
<keyword evidence="2" id="KW-1133">Transmembrane helix</keyword>
<dbReference type="EMBL" id="PVTF01000009">
    <property type="protein sequence ID" value="PRY38085.1"/>
    <property type="molecule type" value="Genomic_DNA"/>
</dbReference>
<dbReference type="Proteomes" id="UP000239494">
    <property type="component" value="Unassembled WGS sequence"/>
</dbReference>
<evidence type="ECO:0000313" key="4">
    <source>
        <dbReference type="Proteomes" id="UP000239494"/>
    </source>
</evidence>
<protein>
    <recommendedName>
        <fullName evidence="5">DUF5313 family protein</fullName>
    </recommendedName>
</protein>
<feature type="transmembrane region" description="Helical" evidence="2">
    <location>
        <begin position="42"/>
        <end position="61"/>
    </location>
</feature>
<gene>
    <name evidence="3" type="ORF">CLV43_109305</name>
</gene>
<dbReference type="AlphaFoldDB" id="A0A2T0SXF0"/>
<reference evidence="3 4" key="1">
    <citation type="submission" date="2018-03" db="EMBL/GenBank/DDBJ databases">
        <title>Genomic Encyclopedia of Archaeal and Bacterial Type Strains, Phase II (KMG-II): from individual species to whole genera.</title>
        <authorList>
            <person name="Goeker M."/>
        </authorList>
    </citation>
    <scope>NUCLEOTIDE SEQUENCE [LARGE SCALE GENOMIC DNA]</scope>
    <source>
        <strain evidence="3 4">DSM 44720</strain>
    </source>
</reference>
<accession>A0A2T0SXF0</accession>
<evidence type="ECO:0000256" key="1">
    <source>
        <dbReference type="SAM" id="MobiDB-lite"/>
    </source>
</evidence>
<feature type="region of interest" description="Disordered" evidence="1">
    <location>
        <begin position="100"/>
        <end position="127"/>
    </location>
</feature>
<evidence type="ECO:0000256" key="2">
    <source>
        <dbReference type="SAM" id="Phobius"/>
    </source>
</evidence>
<evidence type="ECO:0008006" key="5">
    <source>
        <dbReference type="Google" id="ProtNLM"/>
    </source>
</evidence>
<dbReference type="Pfam" id="PF17240">
    <property type="entry name" value="DUF5313"/>
    <property type="match status" value="1"/>
</dbReference>
<proteinExistence type="predicted"/>
<keyword evidence="2" id="KW-0472">Membrane</keyword>
<feature type="compositionally biased region" description="Basic and acidic residues" evidence="1">
    <location>
        <begin position="107"/>
        <end position="121"/>
    </location>
</feature>
<dbReference type="InterPro" id="IPR035197">
    <property type="entry name" value="DUF5313"/>
</dbReference>
<organism evidence="3 4">
    <name type="scientific">Umezawaea tangerina</name>
    <dbReference type="NCBI Taxonomy" id="84725"/>
    <lineage>
        <taxon>Bacteria</taxon>
        <taxon>Bacillati</taxon>
        <taxon>Actinomycetota</taxon>
        <taxon>Actinomycetes</taxon>
        <taxon>Pseudonocardiales</taxon>
        <taxon>Pseudonocardiaceae</taxon>
        <taxon>Umezawaea</taxon>
    </lineage>
</organism>
<sequence>MTPNPFLHLWYLLGGRLPRRYREWVFADVTRKDWLVRFTVRALLQVLPLSLAIALVLVLALGSPVGLAVACGGIGLIVGVYFSLSYAAESVENRVTKYGYPRGSAGEYRRSHHDKDEEDRYNSTWRS</sequence>
<comment type="caution">
    <text evidence="3">The sequence shown here is derived from an EMBL/GenBank/DDBJ whole genome shotgun (WGS) entry which is preliminary data.</text>
</comment>
<keyword evidence="2" id="KW-0812">Transmembrane</keyword>
<evidence type="ECO:0000313" key="3">
    <source>
        <dbReference type="EMBL" id="PRY38085.1"/>
    </source>
</evidence>
<name>A0A2T0SXF0_9PSEU</name>
<dbReference type="OrthoDB" id="5195204at2"/>
<dbReference type="RefSeq" id="WP_106191096.1">
    <property type="nucleotide sequence ID" value="NZ_PVTF01000009.1"/>
</dbReference>
<feature type="transmembrane region" description="Helical" evidence="2">
    <location>
        <begin position="67"/>
        <end position="88"/>
    </location>
</feature>